<dbReference type="VEuPathDB" id="VectorBase:CPIJ005795"/>
<accession>B0WEZ5</accession>
<sequence>MIRARNFRNIDQLQLQADFQAKDLRRLFGSADINEKATVLNSELTSLLDAHAPERTVTIRDERTPWITQQIKEAVELRNLALKLYARNPNRTRGDVHSGFGSNNRVTNLCNEIHGVADGHLSCTQFCSKEFIQTALAMNETLFRNCHVVVNPKHNNQLLRGIRSRPSDRRCNTLDQTLPLVRSASLPEQIRTGHTSTKVCHRMFAGELCLRFQQLKNLGLTHQPDQQLLTHSFSNRPLVSIYPCRSWSASSLPSTVLE</sequence>
<evidence type="ECO:0000313" key="2">
    <source>
        <dbReference type="EnsemblMetazoa" id="CPIJ005795-PA"/>
    </source>
</evidence>
<dbReference type="STRING" id="7176.B0WEZ5"/>
<dbReference type="KEGG" id="cqu:CpipJ_CPIJ005795"/>
<dbReference type="AlphaFoldDB" id="B0WEZ5"/>
<dbReference type="VEuPathDB" id="VectorBase:CQUJHB007595"/>
<organism>
    <name type="scientific">Culex quinquefasciatus</name>
    <name type="common">Southern house mosquito</name>
    <name type="synonym">Culex pungens</name>
    <dbReference type="NCBI Taxonomy" id="7176"/>
    <lineage>
        <taxon>Eukaryota</taxon>
        <taxon>Metazoa</taxon>
        <taxon>Ecdysozoa</taxon>
        <taxon>Arthropoda</taxon>
        <taxon>Hexapoda</taxon>
        <taxon>Insecta</taxon>
        <taxon>Pterygota</taxon>
        <taxon>Neoptera</taxon>
        <taxon>Endopterygota</taxon>
        <taxon>Diptera</taxon>
        <taxon>Nematocera</taxon>
        <taxon>Culicoidea</taxon>
        <taxon>Culicidae</taxon>
        <taxon>Culicinae</taxon>
        <taxon>Culicini</taxon>
        <taxon>Culex</taxon>
        <taxon>Culex</taxon>
    </lineage>
</organism>
<dbReference type="HOGENOM" id="CLU_1078702_0_0_1"/>
<name>B0WEZ5_CULQU</name>
<evidence type="ECO:0000313" key="3">
    <source>
        <dbReference type="Proteomes" id="UP000002320"/>
    </source>
</evidence>
<evidence type="ECO:0000313" key="1">
    <source>
        <dbReference type="EMBL" id="EDS25853.1"/>
    </source>
</evidence>
<dbReference type="EnsemblMetazoa" id="CPIJ005795-RA">
    <property type="protein sequence ID" value="CPIJ005795-PA"/>
    <property type="gene ID" value="CPIJ005795"/>
</dbReference>
<dbReference type="Proteomes" id="UP000002320">
    <property type="component" value="Unassembled WGS sequence"/>
</dbReference>
<dbReference type="InParanoid" id="B0WEZ5"/>
<keyword evidence="3" id="KW-1185">Reference proteome</keyword>
<dbReference type="EMBL" id="DS231912">
    <property type="protein sequence ID" value="EDS25853.1"/>
    <property type="molecule type" value="Genomic_DNA"/>
</dbReference>
<reference evidence="1" key="1">
    <citation type="submission" date="2007-03" db="EMBL/GenBank/DDBJ databases">
        <title>Annotation of Culex pipiens quinquefasciatus.</title>
        <authorList>
            <consortium name="The Broad Institute Genome Sequencing Platform"/>
            <person name="Atkinson P.W."/>
            <person name="Hemingway J."/>
            <person name="Christensen B.M."/>
            <person name="Higgs S."/>
            <person name="Kodira C."/>
            <person name="Hannick L."/>
            <person name="Megy K."/>
            <person name="O'Leary S."/>
            <person name="Pearson M."/>
            <person name="Haas B.J."/>
            <person name="Mauceli E."/>
            <person name="Wortman J.R."/>
            <person name="Lee N.H."/>
            <person name="Guigo R."/>
            <person name="Stanke M."/>
            <person name="Alvarado L."/>
            <person name="Amedeo P."/>
            <person name="Antoine C.H."/>
            <person name="Arensburger P."/>
            <person name="Bidwell S.L."/>
            <person name="Crawford M."/>
            <person name="Camaro F."/>
            <person name="Devon K."/>
            <person name="Engels R."/>
            <person name="Hammond M."/>
            <person name="Howarth C."/>
            <person name="Koehrsen M."/>
            <person name="Lawson D."/>
            <person name="Montgomery P."/>
            <person name="Nene V."/>
            <person name="Nusbaum C."/>
            <person name="Puiu D."/>
            <person name="Romero-Severson J."/>
            <person name="Severson D.W."/>
            <person name="Shumway M."/>
            <person name="Sisk P."/>
            <person name="Stolte C."/>
            <person name="Zeng Q."/>
            <person name="Eisenstadt E."/>
            <person name="Fraser-Liggett C."/>
            <person name="Strausberg R."/>
            <person name="Galagan J."/>
            <person name="Birren B."/>
            <person name="Collins F.H."/>
        </authorList>
    </citation>
    <scope>NUCLEOTIDE SEQUENCE [LARGE SCALE GENOMIC DNA]</scope>
    <source>
        <strain evidence="1">JHB</strain>
    </source>
</reference>
<protein>
    <submittedName>
        <fullName evidence="1 2">Uncharacterized protein</fullName>
    </submittedName>
</protein>
<reference evidence="2" key="2">
    <citation type="submission" date="2020-05" db="UniProtKB">
        <authorList>
            <consortium name="EnsemblMetazoa"/>
        </authorList>
    </citation>
    <scope>IDENTIFICATION</scope>
    <source>
        <strain evidence="2">JHB</strain>
    </source>
</reference>
<dbReference type="OrthoDB" id="7764750at2759"/>
<proteinExistence type="predicted"/>
<gene>
    <name evidence="2" type="primary">6037356</name>
    <name evidence="1" type="ORF">CpipJ_CPIJ005795</name>
</gene>